<dbReference type="AlphaFoldDB" id="A0A5C6SGD9"/>
<proteinExistence type="predicted"/>
<evidence type="ECO:0000256" key="1">
    <source>
        <dbReference type="SAM" id="Coils"/>
    </source>
</evidence>
<keyword evidence="1" id="KW-0175">Coiled coil</keyword>
<name>A0A5C6SGD9_FUSOC</name>
<comment type="caution">
    <text evidence="3">The sequence shown here is derived from an EMBL/GenBank/DDBJ whole genome shotgun (WGS) entry which is preliminary data.</text>
</comment>
<feature type="compositionally biased region" description="Basic and acidic residues" evidence="2">
    <location>
        <begin position="617"/>
        <end position="627"/>
    </location>
</feature>
<feature type="compositionally biased region" description="Basic and acidic residues" evidence="2">
    <location>
        <begin position="586"/>
        <end position="600"/>
    </location>
</feature>
<reference evidence="3 4" key="1">
    <citation type="submission" date="2019-07" db="EMBL/GenBank/DDBJ databases">
        <title>The First High-Quality Draft Genome Sequence of the Causal Agent of the Current Panama Disease Epidemic.</title>
        <authorList>
            <person name="Warmington R.J."/>
            <person name="Kay W."/>
            <person name="Jeffries A."/>
            <person name="Bebber D."/>
            <person name="Moore K."/>
            <person name="Studholme D.J."/>
        </authorList>
    </citation>
    <scope>NUCLEOTIDE SEQUENCE [LARGE SCALE GENOMIC DNA]</scope>
    <source>
        <strain evidence="3 4">TR4</strain>
    </source>
</reference>
<evidence type="ECO:0000313" key="3">
    <source>
        <dbReference type="EMBL" id="TXB97639.1"/>
    </source>
</evidence>
<feature type="compositionally biased region" description="Polar residues" evidence="2">
    <location>
        <begin position="306"/>
        <end position="321"/>
    </location>
</feature>
<sequence length="743" mass="83893">MASISWASSLRASIISFCQELEHIKDPDAVFREQLADFEDRSRRRLENLVRDGTFGCVPSLQKELLADNRQMIELELAHVASRAQRLEQYGETMEELTRRMLRAQLNILGLEAIQKLVPELSAAMNLDEGDYILLRPNDEQQSASEYQPNNVAAGDAHVQAPNHEEKWDDESCQTVRPEANTSVTWCTLRRGGRADPHGNSNREQPYRAMTRRAPPRQNSPSPLATEVQVLHEHDDSEKALIRKRGNTLCNKAMNMGVDGHTTCILVFKNPVHDEWVSAGHIPEGQTIPSLDAIVAEHMGRRQEAGTDSPSIKVENSSPNTAMGRERDYMNMIVHEGIERDRRVQQLIFPLRFAQYLIMETFPFHTAFYLLCGMACPDVNITTRLREAIANWNTHLQGIKDPDDVFRQERARISDASKKRIDEFYLNTLRDNDNNNNNNNNNDDDDNVALLLRTLLSDGQQMKELEMEHEVTRTKKQELQDEVAKSVGRRVVADVIDILGLSAEQHLMPAVPPPSEEATSTTKDHVDSASLPVPDDSDAPAATMGLTTRTRSYNRRKNGGARQKVAPSIGPSVSEGDSSLKRKRQPDKDDERNIKQEKKTPRVSTRQTPSSPGNAKFDSHSNEKDVISSRKAIESQYKNIRLDVSRPSARVMLRRHPSRRGLWTCLIFVPQVQADMSFDTMVNRFIMPAFVQLANRRRTGNIREGQAALENAQPPVNTRSSLNSTGEGEVEMEKEQFESTGEQ</sequence>
<gene>
    <name evidence="3" type="ORF">FocTR4_00012082</name>
</gene>
<feature type="region of interest" description="Disordered" evidence="2">
    <location>
        <begin position="706"/>
        <end position="743"/>
    </location>
</feature>
<feature type="region of interest" description="Disordered" evidence="2">
    <location>
        <begin position="302"/>
        <end position="323"/>
    </location>
</feature>
<feature type="region of interest" description="Disordered" evidence="2">
    <location>
        <begin position="190"/>
        <end position="223"/>
    </location>
</feature>
<dbReference type="Proteomes" id="UP000321331">
    <property type="component" value="Unassembled WGS sequence"/>
</dbReference>
<dbReference type="EMBL" id="VMNF01000014">
    <property type="protein sequence ID" value="TXB97639.1"/>
    <property type="molecule type" value="Genomic_DNA"/>
</dbReference>
<feature type="coiled-coil region" evidence="1">
    <location>
        <begin position="87"/>
        <end position="114"/>
    </location>
</feature>
<evidence type="ECO:0000313" key="4">
    <source>
        <dbReference type="Proteomes" id="UP000321331"/>
    </source>
</evidence>
<evidence type="ECO:0000256" key="2">
    <source>
        <dbReference type="SAM" id="MobiDB-lite"/>
    </source>
</evidence>
<organism evidence="3 4">
    <name type="scientific">Fusarium oxysporum f. sp. cubense</name>
    <dbReference type="NCBI Taxonomy" id="61366"/>
    <lineage>
        <taxon>Eukaryota</taxon>
        <taxon>Fungi</taxon>
        <taxon>Dikarya</taxon>
        <taxon>Ascomycota</taxon>
        <taxon>Pezizomycotina</taxon>
        <taxon>Sordariomycetes</taxon>
        <taxon>Hypocreomycetidae</taxon>
        <taxon>Hypocreales</taxon>
        <taxon>Nectriaceae</taxon>
        <taxon>Fusarium</taxon>
        <taxon>Fusarium oxysporum species complex</taxon>
    </lineage>
</organism>
<accession>A0A5C6SGD9</accession>
<feature type="compositionally biased region" description="Polar residues" evidence="2">
    <location>
        <begin position="714"/>
        <end position="726"/>
    </location>
</feature>
<protein>
    <submittedName>
        <fullName evidence="3">Uncharacterized protein</fullName>
    </submittedName>
</protein>
<feature type="compositionally biased region" description="Polar residues" evidence="2">
    <location>
        <begin position="602"/>
        <end position="613"/>
    </location>
</feature>
<feature type="region of interest" description="Disordered" evidence="2">
    <location>
        <begin position="507"/>
        <end position="627"/>
    </location>
</feature>